<dbReference type="EMBL" id="CP016282">
    <property type="protein sequence ID" value="ANP73583.1"/>
    <property type="molecule type" value="Genomic_DNA"/>
</dbReference>
<keyword evidence="9 12" id="KW-0472">Membrane</keyword>
<dbReference type="Pfam" id="PF01544">
    <property type="entry name" value="CorA"/>
    <property type="match status" value="2"/>
</dbReference>
<keyword evidence="8" id="KW-0406">Ion transport</keyword>
<evidence type="ECO:0000313" key="14">
    <source>
        <dbReference type="Proteomes" id="UP000092582"/>
    </source>
</evidence>
<evidence type="ECO:0000256" key="1">
    <source>
        <dbReference type="ARBA" id="ARBA00004651"/>
    </source>
</evidence>
<dbReference type="GO" id="GO:0050897">
    <property type="term" value="F:cobalt ion binding"/>
    <property type="evidence" value="ECO:0007669"/>
    <property type="project" value="TreeGrafter"/>
</dbReference>
<reference evidence="13 14" key="1">
    <citation type="submission" date="2016-06" db="EMBL/GenBank/DDBJ databases">
        <title>Genome sequencing of Cryobacterium arcticum PAMC 27867.</title>
        <authorList>
            <person name="Lee J."/>
            <person name="Kim O.-S."/>
        </authorList>
    </citation>
    <scope>NUCLEOTIDE SEQUENCE [LARGE SCALE GENOMIC DNA]</scope>
    <source>
        <strain evidence="13 14">PAMC 27867</strain>
    </source>
</reference>
<dbReference type="GO" id="GO:0015095">
    <property type="term" value="F:magnesium ion transmembrane transporter activity"/>
    <property type="evidence" value="ECO:0007669"/>
    <property type="project" value="TreeGrafter"/>
</dbReference>
<dbReference type="GO" id="GO:0015087">
    <property type="term" value="F:cobalt ion transmembrane transporter activity"/>
    <property type="evidence" value="ECO:0007669"/>
    <property type="project" value="TreeGrafter"/>
</dbReference>
<dbReference type="FunFam" id="1.20.58.340:FF:000004">
    <property type="entry name" value="Magnesium transport protein CorA"/>
    <property type="match status" value="1"/>
</dbReference>
<dbReference type="PANTHER" id="PTHR46494:SF1">
    <property type="entry name" value="CORA FAMILY METAL ION TRANSPORTER (EUROFUNG)"/>
    <property type="match status" value="1"/>
</dbReference>
<evidence type="ECO:0000256" key="7">
    <source>
        <dbReference type="ARBA" id="ARBA00022989"/>
    </source>
</evidence>
<keyword evidence="7 12" id="KW-1133">Transmembrane helix</keyword>
<keyword evidence="6" id="KW-0460">Magnesium</keyword>
<dbReference type="RefSeq" id="WP_066597112.1">
    <property type="nucleotide sequence ID" value="NZ_CP016282.1"/>
</dbReference>
<accession>A0A1B1BMK3</accession>
<dbReference type="Proteomes" id="UP000092582">
    <property type="component" value="Chromosome 1"/>
</dbReference>
<dbReference type="KEGG" id="cart:PA27867_2642"/>
<dbReference type="Gene3D" id="1.20.58.340">
    <property type="entry name" value="Magnesium transport protein CorA, transmembrane region"/>
    <property type="match status" value="2"/>
</dbReference>
<keyword evidence="3" id="KW-0813">Transport</keyword>
<proteinExistence type="inferred from homology"/>
<evidence type="ECO:0000256" key="10">
    <source>
        <dbReference type="ARBA" id="ARBA00034269"/>
    </source>
</evidence>
<evidence type="ECO:0000256" key="4">
    <source>
        <dbReference type="ARBA" id="ARBA00022475"/>
    </source>
</evidence>
<sequence>MALIDNGIYVTGRRTASPHSLDETYAQLHAHAGMAWIGLYRPDASEIRSVADEFSLHPLAVEDALKGHQRAKLERFGETLFVVLRPAWYLDAEETVEFGEVHVFIGPGFVVTVRHAENPDLANVRRRMESNPALLARGPEAVLHAVLDEVVDGYGPVIAGLENDIDEIEDQLFGGEPNVSRRIYQLLSEVIAFQRATGPLRGMLEGLLRGSDKYRVDEELQRSFRDVLDHVLRVGERADSFRVLLENALTVHSTLVTQQQNDEMRRLSEAGLAQNEETRRLTEVSLAQNEEVKKISAWAAILFAPTLVGTIYGMNFDSMPELHWQFGYPLAVAAMALMGLGLWGIFKQRRWL</sequence>
<comment type="function">
    <text evidence="11">Mediates influx of magnesium ions. Alternates between open and closed states. Activated by low cytoplasmic Mg(2+) levels. Inactive when cytoplasmic Mg(2+) levels are high.</text>
</comment>
<evidence type="ECO:0000256" key="8">
    <source>
        <dbReference type="ARBA" id="ARBA00023065"/>
    </source>
</evidence>
<dbReference type="AlphaFoldDB" id="A0A1B1BMK3"/>
<evidence type="ECO:0000256" key="9">
    <source>
        <dbReference type="ARBA" id="ARBA00023136"/>
    </source>
</evidence>
<name>A0A1B1BMK3_9MICO</name>
<dbReference type="InterPro" id="IPR002523">
    <property type="entry name" value="MgTranspt_CorA/ZnTranspt_ZntB"/>
</dbReference>
<evidence type="ECO:0000256" key="6">
    <source>
        <dbReference type="ARBA" id="ARBA00022842"/>
    </source>
</evidence>
<comment type="similarity">
    <text evidence="2">Belongs to the CorA metal ion transporter (MIT) (TC 1.A.35) family.</text>
</comment>
<dbReference type="SUPFAM" id="SSF143865">
    <property type="entry name" value="CorA soluble domain-like"/>
    <property type="match status" value="1"/>
</dbReference>
<dbReference type="Gene3D" id="3.30.460.20">
    <property type="entry name" value="CorA soluble domain-like"/>
    <property type="match status" value="1"/>
</dbReference>
<dbReference type="InterPro" id="IPR045861">
    <property type="entry name" value="CorA_cytoplasmic_dom"/>
</dbReference>
<keyword evidence="4" id="KW-1003">Cell membrane</keyword>
<evidence type="ECO:0000256" key="2">
    <source>
        <dbReference type="ARBA" id="ARBA00009765"/>
    </source>
</evidence>
<evidence type="ECO:0000256" key="3">
    <source>
        <dbReference type="ARBA" id="ARBA00022448"/>
    </source>
</evidence>
<dbReference type="GO" id="GO:0000287">
    <property type="term" value="F:magnesium ion binding"/>
    <property type="evidence" value="ECO:0007669"/>
    <property type="project" value="TreeGrafter"/>
</dbReference>
<keyword evidence="5 12" id="KW-0812">Transmembrane</keyword>
<dbReference type="OrthoDB" id="9803416at2"/>
<keyword evidence="14" id="KW-1185">Reference proteome</keyword>
<dbReference type="PATRIC" id="fig|670052.7.peg.2714"/>
<evidence type="ECO:0000256" key="5">
    <source>
        <dbReference type="ARBA" id="ARBA00022692"/>
    </source>
</evidence>
<dbReference type="CDD" id="cd12830">
    <property type="entry name" value="MtCorA-like"/>
    <property type="match status" value="1"/>
</dbReference>
<dbReference type="PANTHER" id="PTHR46494">
    <property type="entry name" value="CORA FAMILY METAL ION TRANSPORTER (EUROFUNG)"/>
    <property type="match status" value="1"/>
</dbReference>
<dbReference type="InterPro" id="IPR045863">
    <property type="entry name" value="CorA_TM1_TM2"/>
</dbReference>
<comment type="catalytic activity">
    <reaction evidence="10">
        <text>Mg(2+)(in) = Mg(2+)(out)</text>
        <dbReference type="Rhea" id="RHEA:29827"/>
        <dbReference type="ChEBI" id="CHEBI:18420"/>
    </reaction>
</comment>
<comment type="subcellular location">
    <subcellularLocation>
        <location evidence="1">Cell membrane</location>
        <topology evidence="1">Multi-pass membrane protein</topology>
    </subcellularLocation>
</comment>
<protein>
    <submittedName>
        <fullName evidence="13">Transporter</fullName>
    </submittedName>
</protein>
<dbReference type="SUPFAM" id="SSF144083">
    <property type="entry name" value="Magnesium transport protein CorA, transmembrane region"/>
    <property type="match status" value="1"/>
</dbReference>
<feature type="transmembrane region" description="Helical" evidence="12">
    <location>
        <begin position="326"/>
        <end position="346"/>
    </location>
</feature>
<feature type="transmembrane region" description="Helical" evidence="12">
    <location>
        <begin position="295"/>
        <end position="314"/>
    </location>
</feature>
<evidence type="ECO:0000313" key="13">
    <source>
        <dbReference type="EMBL" id="ANP73583.1"/>
    </source>
</evidence>
<gene>
    <name evidence="13" type="ORF">PA27867_2642</name>
</gene>
<evidence type="ECO:0000256" key="11">
    <source>
        <dbReference type="ARBA" id="ARBA00045497"/>
    </source>
</evidence>
<evidence type="ECO:0000256" key="12">
    <source>
        <dbReference type="SAM" id="Phobius"/>
    </source>
</evidence>
<organism evidence="13 14">
    <name type="scientific">Cryobacterium arcticum</name>
    <dbReference type="NCBI Taxonomy" id="670052"/>
    <lineage>
        <taxon>Bacteria</taxon>
        <taxon>Bacillati</taxon>
        <taxon>Actinomycetota</taxon>
        <taxon>Actinomycetes</taxon>
        <taxon>Micrococcales</taxon>
        <taxon>Microbacteriaceae</taxon>
        <taxon>Cryobacterium</taxon>
    </lineage>
</organism>
<dbReference type="GO" id="GO:0005886">
    <property type="term" value="C:plasma membrane"/>
    <property type="evidence" value="ECO:0007669"/>
    <property type="project" value="UniProtKB-SubCell"/>
</dbReference>